<keyword evidence="12" id="KW-0238">DNA-binding</keyword>
<dbReference type="GO" id="GO:0045944">
    <property type="term" value="P:positive regulation of transcription by RNA polymerase II"/>
    <property type="evidence" value="ECO:0007669"/>
    <property type="project" value="TreeGrafter"/>
</dbReference>
<reference evidence="21" key="1">
    <citation type="thesis" date="2020" institute="ProQuest LLC" country="789 East Eisenhower Parkway, Ann Arbor, MI, USA">
        <title>Comparative Genomics and Chromosome Evolution.</title>
        <authorList>
            <person name="Mudd A.B."/>
        </authorList>
    </citation>
    <scope>NUCLEOTIDE SEQUENCE</scope>
    <source>
        <strain evidence="21">Female2</strain>
        <tissue evidence="21">Blood</tissue>
    </source>
</reference>
<dbReference type="OrthoDB" id="129353at2759"/>
<keyword evidence="10" id="KW-0832">Ubl conjugation</keyword>
<dbReference type="Proteomes" id="UP000812440">
    <property type="component" value="Chromosome 3"/>
</dbReference>
<evidence type="ECO:0000256" key="10">
    <source>
        <dbReference type="ARBA" id="ARBA00022843"/>
    </source>
</evidence>
<keyword evidence="16" id="KW-0539">Nucleus</keyword>
<evidence type="ECO:0000256" key="6">
    <source>
        <dbReference type="ARBA" id="ARBA00022553"/>
    </source>
</evidence>
<keyword evidence="17" id="KW-0137">Centromere</keyword>
<dbReference type="FunFam" id="3.40.50.10190:FF:000005">
    <property type="entry name" value="Tumor suppressor p53-binding protein 1"/>
    <property type="match status" value="1"/>
</dbReference>
<dbReference type="GO" id="GO:0045830">
    <property type="term" value="P:positive regulation of isotype switching"/>
    <property type="evidence" value="ECO:0007669"/>
    <property type="project" value="UniProtKB-ARBA"/>
</dbReference>
<keyword evidence="9" id="KW-0995">Kinetochore</keyword>
<dbReference type="InterPro" id="IPR047249">
    <property type="entry name" value="BRCT_p53bp1-like_rpt1"/>
</dbReference>
<feature type="compositionally biased region" description="Basic and acidic residues" evidence="19">
    <location>
        <begin position="223"/>
        <end position="233"/>
    </location>
</feature>
<dbReference type="SMART" id="SM00292">
    <property type="entry name" value="BRCT"/>
    <property type="match status" value="2"/>
</dbReference>
<dbReference type="GO" id="GO:0003677">
    <property type="term" value="F:DNA binding"/>
    <property type="evidence" value="ECO:0007669"/>
    <property type="project" value="UniProtKB-KW"/>
</dbReference>
<feature type="region of interest" description="Disordered" evidence="19">
    <location>
        <begin position="879"/>
        <end position="916"/>
    </location>
</feature>
<dbReference type="InterPro" id="IPR036420">
    <property type="entry name" value="BRCT_dom_sf"/>
</dbReference>
<dbReference type="GO" id="GO:0000077">
    <property type="term" value="P:DNA damage checkpoint signaling"/>
    <property type="evidence" value="ECO:0007669"/>
    <property type="project" value="TreeGrafter"/>
</dbReference>
<dbReference type="SUPFAM" id="SSF52113">
    <property type="entry name" value="BRCT domain"/>
    <property type="match status" value="2"/>
</dbReference>
<evidence type="ECO:0000256" key="9">
    <source>
        <dbReference type="ARBA" id="ARBA00022838"/>
    </source>
</evidence>
<evidence type="ECO:0000256" key="7">
    <source>
        <dbReference type="ARBA" id="ARBA00022737"/>
    </source>
</evidence>
<evidence type="ECO:0000256" key="4">
    <source>
        <dbReference type="ARBA" id="ARBA00022481"/>
    </source>
</evidence>
<evidence type="ECO:0000256" key="5">
    <source>
        <dbReference type="ARBA" id="ARBA00022499"/>
    </source>
</evidence>
<dbReference type="Pfam" id="PF09038">
    <property type="entry name" value="53-BP1_Tudor"/>
    <property type="match status" value="1"/>
</dbReference>
<dbReference type="Gene3D" id="3.40.50.10190">
    <property type="entry name" value="BRCT domain"/>
    <property type="match status" value="2"/>
</dbReference>
<proteinExistence type="predicted"/>
<protein>
    <recommendedName>
        <fullName evidence="18">TP53-binding protein 1</fullName>
    </recommendedName>
</protein>
<keyword evidence="6" id="KW-0597">Phosphoprotein</keyword>
<dbReference type="GO" id="GO:2000042">
    <property type="term" value="P:negative regulation of double-strand break repair via homologous recombination"/>
    <property type="evidence" value="ECO:0007669"/>
    <property type="project" value="UniProtKB-ARBA"/>
</dbReference>
<keyword evidence="15" id="KW-0234">DNA repair</keyword>
<feature type="domain" description="BRCT" evidence="20">
    <location>
        <begin position="1847"/>
        <end position="1971"/>
    </location>
</feature>
<feature type="compositionally biased region" description="Polar residues" evidence="19">
    <location>
        <begin position="1"/>
        <end position="17"/>
    </location>
</feature>
<sequence length="2095" mass="229656">MDSSNNPLDADFSQQDTPCLIVEDSQPESSGAEDDLDRARFGLLAHHLPNLQTPVESPVLEYVSVCPANKHVEDDKERFNITGSLDLKHLDGDNKLSQVIERIHCPGSRRSELLFEDDHENAECTTHSLHAEDAGTSQLGFGVLELSQSQDLEGLSECNNNKKELKLQLTTINPQTSECNQDEIGTKEGIFKGSETPDVGLGEGHKRKQEEMQIVDSSGDFSAETKDPAEKIDTGLTLQKGSPIDQDSESKVGPDSLQREKQEIEVSDVASTQDDLFGQGNVTDSQTSPVMSKVVSTPADSLRLLHLSGQTSFHPQNFSKSSTDLVSPTPDAIQPTPVMIPGSPTDQQAVEVEPTTPTGTMELNSKFQEEMDKPQVSTPLCRSAPAFVPSSLVPSQPEFSHDVFMPTPSLEETVPRGQTNISIFPMQEENSKSAVFMMENSEPDSRTSQAAAENMSKLELSVSETSELMETDCGNTKNSEDDGVATQIEEESGVCIISKSANTSTTLLNSNLLVKKASPFNQSIAVAMEDAPSNRIEGPSISSALVKIEKEHKRSSLVNLASDSGSQYVIASSLSSESSLSILDQNETEEKLDLTVESPSDNASVEEVPETQIEGNRETLEEGTNLNLALSETQTQPLCVLEQSQMEDEPMEVELSIVSSQGNNCEYLNNQTSTTSFKQEKQTDKVEELSDTMNKNILGQQMPISKITEKMGKTAQHIPVYEEKGDSVPTISKEIYTFNIEENKSEEKLHTISSSQNPHHMVERITNTSMEKETKSLRVPLENNECMVRQKDILLNSFSLQGEAAVTACAIEQKPDHGPLGKAKDGTCNPFSIGKASLSSPDDLLQRKKSIQLVCGGNNLSEDIHLDEQQSVEAGIKQVSGITDDNQKPDTTKEDESVFEQSHKGSSKTLSGNKNDAIDIPQNIKLHCKDEVNYPTVKDQPSVQEEHLNPVNQTCEKQVLVDVTKDHPETIHISCKETSTVLVDTSEEEAREADSALQEKTEEHSTRSLCDSSSEMPFHFTLPKEGDLIQPIHSVTPPMVGQLKRGPRRHSTPIVTGGCPDSTLATSDVTAENTIPTNDMTVESAMVTTDVSDESERANRDSVSDANDKLCLRMKLITPVNEESEGALQFNLEKPGSAERTKDKADVARKSPTVFVRVCEANYEQEGRSPSVPTTSLREKTFQNTEKNEKSVGVSLVFQVNSEVTRNLTDNSIKDSSNVLEGEAMATEASKAENASELQQNKPQSSHWTESDLATTRTEPKAPGNNNKEVQTTNISDTKILAVSSSTQTDMETVQRGVNYNGQNYLKPDFCKQAEKKSEKAETVTNIQGEDTESVHSQVEEDFEFNIPPGRHHRRHVRTVREVRTVITRVITDVYYINGNEVERKVVEESEDPVIECHEFENDFSPSRASASSLTSGDLADISSFSSKASSLQRVSSGASSGLSTVQSTSGSSTDRGKASATQQGKTGLLESGEFAIPSGRIISGKQSPRKVASKPGSPLRPGGQTRVQVSEDDADASLNKTPLTPRGKGRRGRPSARASGSREGTSTANTGMEDAVSIPDEQFTRINVHPVGDNDKSEAATAVCRSDSPEIPLQSATKNENSDLQTSSFVGLRVVAKWSSNGYFYSGTITRDVGEGKYKLLFDDGYECDVLEKDILLCDPIPLDTEVTALSEDEYFSAGVVKAHKKDLEELHYCIEKDGQRKWYKRMAVILSLEQGNKLREQYGLGPYEHSTPITNASDISLDNLVEGKRKRRVNISTTPTTSSSSGTSTPTRKAPENIRSLIGPLSGKRKLISTDDEKSPAKRGRKSFSMKFAPAKTCEFVSPNESGDNTVDRATLGETHGPLPKCKSLFIGYAFLLTSATSSDKLNNRQKSQEIPSISSEEEDEYIASMPFDRSYTEKQLKTGGGYILANFNDAQCKAAYQCLLIADQQCRTRKYFLCLASGIPCVSHVWVHDSCHANELQNYKNYLLPAGYSLQEERILEWHESQHPFKGLRFLVASDQKENFLEMWTEILMVGGAASAKQHNSTEMNKDVALGVFDVVVTDCSCPDSILKCAKALSLPVVSQEWVIQCLISGKSLKYNAHPKYKHDHISS</sequence>
<dbReference type="InterPro" id="IPR047252">
    <property type="entry name" value="TP53BP1-like"/>
</dbReference>
<dbReference type="Gene3D" id="2.30.30.140">
    <property type="match status" value="1"/>
</dbReference>
<dbReference type="CDD" id="cd17745">
    <property type="entry name" value="BRCT_p53bp1_rpt1"/>
    <property type="match status" value="1"/>
</dbReference>
<dbReference type="PROSITE" id="PS50172">
    <property type="entry name" value="BRCT"/>
    <property type="match status" value="2"/>
</dbReference>
<feature type="compositionally biased region" description="Basic and acidic residues" evidence="19">
    <location>
        <begin position="992"/>
        <end position="1006"/>
    </location>
</feature>
<keyword evidence="5" id="KW-1017">Isopeptide bond</keyword>
<dbReference type="InterPro" id="IPR015125">
    <property type="entry name" value="53-BP1_Tudor"/>
</dbReference>
<feature type="compositionally biased region" description="Basic and acidic residues" evidence="19">
    <location>
        <begin position="248"/>
        <end position="264"/>
    </location>
</feature>
<evidence type="ECO:0000313" key="22">
    <source>
        <dbReference type="Proteomes" id="UP000812440"/>
    </source>
</evidence>
<evidence type="ECO:0000256" key="12">
    <source>
        <dbReference type="ARBA" id="ARBA00023125"/>
    </source>
</evidence>
<keyword evidence="14" id="KW-0804">Transcription</keyword>
<feature type="region of interest" description="Disordered" evidence="19">
    <location>
        <begin position="1"/>
        <end position="36"/>
    </location>
</feature>
<feature type="compositionally biased region" description="Basic and acidic residues" evidence="19">
    <location>
        <begin position="1177"/>
        <end position="1190"/>
    </location>
</feature>
<evidence type="ECO:0000259" key="20">
    <source>
        <dbReference type="PROSITE" id="PS50172"/>
    </source>
</evidence>
<name>A0A8T2JBA3_9PIPI</name>
<evidence type="ECO:0000256" key="11">
    <source>
        <dbReference type="ARBA" id="ARBA00023015"/>
    </source>
</evidence>
<dbReference type="GO" id="GO:0035861">
    <property type="term" value="C:site of double-strand break"/>
    <property type="evidence" value="ECO:0007669"/>
    <property type="project" value="UniProtKB-ARBA"/>
</dbReference>
<keyword evidence="4" id="KW-0488">Methylation</keyword>
<dbReference type="GO" id="GO:0016604">
    <property type="term" value="C:nuclear body"/>
    <property type="evidence" value="ECO:0007669"/>
    <property type="project" value="UniProtKB-ARBA"/>
</dbReference>
<feature type="region of interest" description="Disordered" evidence="19">
    <location>
        <begin position="984"/>
        <end position="1013"/>
    </location>
</feature>
<feature type="domain" description="BRCT" evidence="20">
    <location>
        <begin position="1987"/>
        <end position="2087"/>
    </location>
</feature>
<feature type="region of interest" description="Disordered" evidence="19">
    <location>
        <begin position="1164"/>
        <end position="1190"/>
    </location>
</feature>
<dbReference type="PANTHER" id="PTHR15321:SF3">
    <property type="entry name" value="TP53-BINDING PROTEIN 1"/>
    <property type="match status" value="1"/>
</dbReference>
<feature type="region of interest" description="Disordered" evidence="19">
    <location>
        <begin position="185"/>
        <end position="265"/>
    </location>
</feature>
<evidence type="ECO:0000256" key="14">
    <source>
        <dbReference type="ARBA" id="ARBA00023163"/>
    </source>
</evidence>
<feature type="region of interest" description="Disordered" evidence="19">
    <location>
        <begin position="1038"/>
        <end position="1066"/>
    </location>
</feature>
<dbReference type="GO" id="GO:0006303">
    <property type="term" value="P:double-strand break repair via nonhomologous end joining"/>
    <property type="evidence" value="ECO:0007669"/>
    <property type="project" value="UniProtKB-ARBA"/>
</dbReference>
<dbReference type="InterPro" id="IPR047250">
    <property type="entry name" value="BRCT_p53bp1-like_rpt2"/>
</dbReference>
<evidence type="ECO:0000256" key="3">
    <source>
        <dbReference type="ARBA" id="ARBA00022454"/>
    </source>
</evidence>
<evidence type="ECO:0000256" key="15">
    <source>
        <dbReference type="ARBA" id="ARBA00023204"/>
    </source>
</evidence>
<gene>
    <name evidence="21" type="ORF">GDO86_006361</name>
</gene>
<dbReference type="GO" id="GO:0042393">
    <property type="term" value="F:histone binding"/>
    <property type="evidence" value="ECO:0007669"/>
    <property type="project" value="TreeGrafter"/>
</dbReference>
<evidence type="ECO:0000256" key="18">
    <source>
        <dbReference type="ARBA" id="ARBA00073180"/>
    </source>
</evidence>
<feature type="compositionally biased region" description="Basic and acidic residues" evidence="19">
    <location>
        <begin position="885"/>
        <end position="896"/>
    </location>
</feature>
<dbReference type="PANTHER" id="PTHR15321">
    <property type="entry name" value="TUMOR SUPPRESSOR P53-BINDING PROTEIN 1"/>
    <property type="match status" value="1"/>
</dbReference>
<feature type="compositionally biased region" description="Low complexity" evidence="19">
    <location>
        <begin position="1758"/>
        <end position="1773"/>
    </location>
</feature>
<feature type="region of interest" description="Disordered" evidence="19">
    <location>
        <begin position="1224"/>
        <end position="1275"/>
    </location>
</feature>
<keyword evidence="7" id="KW-0677">Repeat</keyword>
<organism evidence="21 22">
    <name type="scientific">Hymenochirus boettgeri</name>
    <name type="common">Congo dwarf clawed frog</name>
    <dbReference type="NCBI Taxonomy" id="247094"/>
    <lineage>
        <taxon>Eukaryota</taxon>
        <taxon>Metazoa</taxon>
        <taxon>Chordata</taxon>
        <taxon>Craniata</taxon>
        <taxon>Vertebrata</taxon>
        <taxon>Euteleostomi</taxon>
        <taxon>Amphibia</taxon>
        <taxon>Batrachia</taxon>
        <taxon>Anura</taxon>
        <taxon>Pipoidea</taxon>
        <taxon>Pipidae</taxon>
        <taxon>Pipinae</taxon>
        <taxon>Hymenochirus</taxon>
    </lineage>
</organism>
<evidence type="ECO:0000256" key="2">
    <source>
        <dbReference type="ARBA" id="ARBA00004629"/>
    </source>
</evidence>
<evidence type="ECO:0000256" key="19">
    <source>
        <dbReference type="SAM" id="MobiDB-lite"/>
    </source>
</evidence>
<dbReference type="FunFam" id="2.30.30.30:FF:000019">
    <property type="entry name" value="Tumor suppressor p53-binding protein 1"/>
    <property type="match status" value="1"/>
</dbReference>
<dbReference type="Pfam" id="PF18428">
    <property type="entry name" value="BRCT_3"/>
    <property type="match status" value="1"/>
</dbReference>
<evidence type="ECO:0000313" key="21">
    <source>
        <dbReference type="EMBL" id="KAG8440580.1"/>
    </source>
</evidence>
<keyword evidence="11" id="KW-0805">Transcription regulation</keyword>
<dbReference type="EMBL" id="JAACNH010000006">
    <property type="protein sequence ID" value="KAG8440580.1"/>
    <property type="molecule type" value="Genomic_DNA"/>
</dbReference>
<dbReference type="Gene3D" id="2.30.30.30">
    <property type="match status" value="1"/>
</dbReference>
<evidence type="ECO:0000256" key="1">
    <source>
        <dbReference type="ARBA" id="ARBA00004123"/>
    </source>
</evidence>
<comment type="caution">
    <text evidence="21">The sequence shown here is derived from an EMBL/GenBank/DDBJ whole genome shotgun (WGS) entry which is preliminary data.</text>
</comment>
<keyword evidence="13" id="KW-0010">Activator</keyword>
<evidence type="ECO:0000256" key="8">
    <source>
        <dbReference type="ARBA" id="ARBA00022763"/>
    </source>
</evidence>
<feature type="compositionally biased region" description="Polar residues" evidence="19">
    <location>
        <begin position="1435"/>
        <end position="1466"/>
    </location>
</feature>
<evidence type="ECO:0000256" key="17">
    <source>
        <dbReference type="ARBA" id="ARBA00023328"/>
    </source>
</evidence>
<dbReference type="CDD" id="cd20383">
    <property type="entry name" value="Tudor_53BP1"/>
    <property type="match status" value="1"/>
</dbReference>
<dbReference type="SUPFAM" id="SSF63748">
    <property type="entry name" value="Tudor/PWWP/MBT"/>
    <property type="match status" value="2"/>
</dbReference>
<dbReference type="CDD" id="cd17724">
    <property type="entry name" value="BRCT_p53bp1_rpt2"/>
    <property type="match status" value="1"/>
</dbReference>
<feature type="region of interest" description="Disordered" evidence="19">
    <location>
        <begin position="1435"/>
        <end position="1603"/>
    </location>
</feature>
<dbReference type="InterPro" id="IPR014722">
    <property type="entry name" value="Rib_uL2_dom2"/>
</dbReference>
<keyword evidence="3" id="KW-0158">Chromosome</keyword>
<keyword evidence="8" id="KW-0227">DNA damage</keyword>
<dbReference type="FunFam" id="3.40.50.10190:FF:000003">
    <property type="entry name" value="Tumor suppressor p53-binding protein 1"/>
    <property type="match status" value="1"/>
</dbReference>
<feature type="compositionally biased region" description="Polar residues" evidence="19">
    <location>
        <begin position="1264"/>
        <end position="1275"/>
    </location>
</feature>
<feature type="compositionally biased region" description="Polar residues" evidence="19">
    <location>
        <begin position="1236"/>
        <end position="1257"/>
    </location>
</feature>
<comment type="subcellular location">
    <subcellularLocation>
        <location evidence="2">Chromosome</location>
        <location evidence="2">Centromere</location>
        <location evidence="2">Kinetochore</location>
    </subcellularLocation>
    <subcellularLocation>
        <location evidence="1">Nucleus</location>
    </subcellularLocation>
</comment>
<dbReference type="FunFam" id="2.30.30.140:FF:000021">
    <property type="entry name" value="Tumor suppressor p53-binding protein 1"/>
    <property type="match status" value="1"/>
</dbReference>
<dbReference type="GO" id="GO:0000776">
    <property type="term" value="C:kinetochore"/>
    <property type="evidence" value="ECO:0007669"/>
    <property type="project" value="UniProtKB-KW"/>
</dbReference>
<evidence type="ECO:0000256" key="13">
    <source>
        <dbReference type="ARBA" id="ARBA00023159"/>
    </source>
</evidence>
<accession>A0A8T2JBA3</accession>
<feature type="region of interest" description="Disordered" evidence="19">
    <location>
        <begin position="1752"/>
        <end position="1777"/>
    </location>
</feature>
<keyword evidence="22" id="KW-1185">Reference proteome</keyword>
<dbReference type="InterPro" id="IPR001357">
    <property type="entry name" value="BRCT_dom"/>
</dbReference>
<evidence type="ECO:0000256" key="16">
    <source>
        <dbReference type="ARBA" id="ARBA00023242"/>
    </source>
</evidence>
<dbReference type="GO" id="GO:0140005">
    <property type="term" value="F:histone H4K20me2 reader activity"/>
    <property type="evidence" value="ECO:0007669"/>
    <property type="project" value="UniProtKB-ARBA"/>
</dbReference>